<evidence type="ECO:0008006" key="4">
    <source>
        <dbReference type="Google" id="ProtNLM"/>
    </source>
</evidence>
<name>A0A8J4EPR9_9ACTN</name>
<reference evidence="3" key="1">
    <citation type="journal article" date="2021" name="Int. J. Syst. Evol. Microbiol.">
        <title>Actinocatenispora comari sp. nov., an endophytic actinomycete isolated from aerial parts of Comarum salesowianum.</title>
        <authorList>
            <person name="Oyunbileg N."/>
            <person name="Iizaka Y."/>
            <person name="Hamada M."/>
            <person name="Davaapurev B.O."/>
            <person name="Fukumoto A."/>
            <person name="Tsetseg B."/>
            <person name="Kato F."/>
            <person name="Tamura T."/>
            <person name="Batkhuu J."/>
            <person name="Anzai Y."/>
        </authorList>
    </citation>
    <scope>NUCLEOTIDE SEQUENCE [LARGE SCALE GENOMIC DNA]</scope>
    <source>
        <strain evidence="3">NUM-2625</strain>
    </source>
</reference>
<dbReference type="EMBL" id="BOPO01000151">
    <property type="protein sequence ID" value="GIL31971.1"/>
    <property type="molecule type" value="Genomic_DNA"/>
</dbReference>
<accession>A0A8J4EPR9</accession>
<keyword evidence="3" id="KW-1185">Reference proteome</keyword>
<evidence type="ECO:0000313" key="3">
    <source>
        <dbReference type="Proteomes" id="UP000614996"/>
    </source>
</evidence>
<dbReference type="AlphaFoldDB" id="A0A8J4EPR9"/>
<dbReference type="Proteomes" id="UP000614996">
    <property type="component" value="Unassembled WGS sequence"/>
</dbReference>
<protein>
    <recommendedName>
        <fullName evidence="4">DUF3592 domain-containing protein</fullName>
    </recommendedName>
</protein>
<proteinExistence type="predicted"/>
<feature type="transmembrane region" description="Helical" evidence="1">
    <location>
        <begin position="131"/>
        <end position="152"/>
    </location>
</feature>
<dbReference type="RefSeq" id="WP_207129517.1">
    <property type="nucleotide sequence ID" value="NZ_BOPO01000151.1"/>
</dbReference>
<evidence type="ECO:0000256" key="1">
    <source>
        <dbReference type="SAM" id="Phobius"/>
    </source>
</evidence>
<feature type="transmembrane region" description="Helical" evidence="1">
    <location>
        <begin position="12"/>
        <end position="32"/>
    </location>
</feature>
<organism evidence="2 3">
    <name type="scientific">Actinocatenispora comari</name>
    <dbReference type="NCBI Taxonomy" id="2807577"/>
    <lineage>
        <taxon>Bacteria</taxon>
        <taxon>Bacillati</taxon>
        <taxon>Actinomycetota</taxon>
        <taxon>Actinomycetes</taxon>
        <taxon>Micromonosporales</taxon>
        <taxon>Micromonosporaceae</taxon>
        <taxon>Actinocatenispora</taxon>
    </lineage>
</organism>
<evidence type="ECO:0000313" key="2">
    <source>
        <dbReference type="EMBL" id="GIL31971.1"/>
    </source>
</evidence>
<sequence length="170" mass="18201">MTVGRGTTLRRFARWANIGAKVVLLGALAALVEMFGYWCVQDGRHGLHEADAVAARGRTVPGTVLATKRDSGPHSAGTRWVRVRYRTPEGTYEYWQGGTEDVGDGVRVHYVPGHPETATIRSQAYNRAGDVGVIAIGVGAMLVPLMLGAAAAKGARDDRRAHRPRASTAP</sequence>
<keyword evidence="1" id="KW-0472">Membrane</keyword>
<keyword evidence="1" id="KW-0812">Transmembrane</keyword>
<gene>
    <name evidence="2" type="ORF">NUM_72250</name>
</gene>
<comment type="caution">
    <text evidence="2">The sequence shown here is derived from an EMBL/GenBank/DDBJ whole genome shotgun (WGS) entry which is preliminary data.</text>
</comment>
<keyword evidence="1" id="KW-1133">Transmembrane helix</keyword>